<dbReference type="PROSITE" id="PS00290">
    <property type="entry name" value="IG_MHC"/>
    <property type="match status" value="1"/>
</dbReference>
<dbReference type="SMART" id="SM00407">
    <property type="entry name" value="IGc1"/>
    <property type="match status" value="1"/>
</dbReference>
<dbReference type="GO" id="GO:0009897">
    <property type="term" value="C:external side of plasma membrane"/>
    <property type="evidence" value="ECO:0007669"/>
    <property type="project" value="TreeGrafter"/>
</dbReference>
<keyword evidence="4" id="KW-0732">Signal</keyword>
<keyword evidence="3 11" id="KW-0812">Transmembrane</keyword>
<evidence type="ECO:0000256" key="6">
    <source>
        <dbReference type="ARBA" id="ARBA00022989"/>
    </source>
</evidence>
<dbReference type="FunFam" id="2.60.40.10:FF:000204">
    <property type="entry name" value="Major histocompatibility complex, class I-related protein"/>
    <property type="match status" value="1"/>
</dbReference>
<evidence type="ECO:0000313" key="13">
    <source>
        <dbReference type="Ensembl" id="ENSSMRP00000000541.1"/>
    </source>
</evidence>
<evidence type="ECO:0000256" key="1">
    <source>
        <dbReference type="ARBA" id="ARBA00004479"/>
    </source>
</evidence>
<dbReference type="InterPro" id="IPR001039">
    <property type="entry name" value="MHC_I_a_a1/a2"/>
</dbReference>
<accession>A0A8D0AYV2</accession>
<dbReference type="InterPro" id="IPR007110">
    <property type="entry name" value="Ig-like_dom"/>
</dbReference>
<evidence type="ECO:0000256" key="5">
    <source>
        <dbReference type="ARBA" id="ARBA00022859"/>
    </source>
</evidence>
<dbReference type="FunFam" id="3.30.500.10:FF:000001">
    <property type="entry name" value="H-2 class I histocompatibility antigen, alpha chain"/>
    <property type="match status" value="1"/>
</dbReference>
<dbReference type="Gene3D" id="3.30.500.10">
    <property type="entry name" value="MHC class I-like antigen recognition-like"/>
    <property type="match status" value="1"/>
</dbReference>
<dbReference type="PANTHER" id="PTHR16675">
    <property type="entry name" value="MHC CLASS I-RELATED"/>
    <property type="match status" value="1"/>
</dbReference>
<dbReference type="CDD" id="cd07698">
    <property type="entry name" value="IgC1_MHC_I_alpha3"/>
    <property type="match status" value="1"/>
</dbReference>
<dbReference type="Pfam" id="PF07654">
    <property type="entry name" value="C1-set"/>
    <property type="match status" value="1"/>
</dbReference>
<feature type="transmembrane region" description="Helical" evidence="11">
    <location>
        <begin position="296"/>
        <end position="317"/>
    </location>
</feature>
<keyword evidence="2" id="KW-0490">MHC I</keyword>
<dbReference type="Pfam" id="PF00129">
    <property type="entry name" value="MHC_I"/>
    <property type="match status" value="1"/>
</dbReference>
<evidence type="ECO:0000256" key="10">
    <source>
        <dbReference type="RuleBase" id="RU004439"/>
    </source>
</evidence>
<dbReference type="InterPro" id="IPR050208">
    <property type="entry name" value="MHC_class-I_related"/>
</dbReference>
<dbReference type="SUPFAM" id="SSF54452">
    <property type="entry name" value="MHC antigen-recognition domain"/>
    <property type="match status" value="1"/>
</dbReference>
<dbReference type="Ensembl" id="ENSSMRT00000000661.1">
    <property type="protein sequence ID" value="ENSSMRP00000000541.1"/>
    <property type="gene ID" value="ENSSMRG00000000497.1"/>
</dbReference>
<keyword evidence="5" id="KW-0391">Immunity</keyword>
<dbReference type="GO" id="GO:0002474">
    <property type="term" value="P:antigen processing and presentation of peptide antigen via MHC class I"/>
    <property type="evidence" value="ECO:0007669"/>
    <property type="project" value="UniProtKB-KW"/>
</dbReference>
<reference evidence="13" key="1">
    <citation type="submission" date="2025-08" db="UniProtKB">
        <authorList>
            <consortium name="Ensembl"/>
        </authorList>
    </citation>
    <scope>IDENTIFICATION</scope>
</reference>
<dbReference type="GO" id="GO:0042612">
    <property type="term" value="C:MHC class I protein complex"/>
    <property type="evidence" value="ECO:0007669"/>
    <property type="project" value="UniProtKB-KW"/>
</dbReference>
<organism evidence="13 14">
    <name type="scientific">Salvator merianae</name>
    <name type="common">Argentine black and white tegu</name>
    <name type="synonym">Tupinambis merianae</name>
    <dbReference type="NCBI Taxonomy" id="96440"/>
    <lineage>
        <taxon>Eukaryota</taxon>
        <taxon>Metazoa</taxon>
        <taxon>Chordata</taxon>
        <taxon>Craniata</taxon>
        <taxon>Vertebrata</taxon>
        <taxon>Euteleostomi</taxon>
        <taxon>Lepidosauria</taxon>
        <taxon>Squamata</taxon>
        <taxon>Bifurcata</taxon>
        <taxon>Unidentata</taxon>
        <taxon>Episquamata</taxon>
        <taxon>Laterata</taxon>
        <taxon>Teiioidea</taxon>
        <taxon>Teiidae</taxon>
        <taxon>Salvator</taxon>
    </lineage>
</organism>
<evidence type="ECO:0000256" key="4">
    <source>
        <dbReference type="ARBA" id="ARBA00022729"/>
    </source>
</evidence>
<sequence>MPLSLLCVFFHPASSWHSLKYLHVATMDAGEDLPSLIAMAYLDDQLFATYSSKTKQYKPHLPWAEKNLSAKYWDGQSRIGRGNEKLYRVDLVTLRNRYNQTGGFHMLQYMAGCEVSPEGQKRGYFQFAYDGRDFISFDLETLTWLAGSAEAQVTKQKLAADYTLSQNRKFYLQNVCVGWLRKFLTYAEEKIPRTETPVVTLARKASFDDDLKTLICRADGFYPKDIVALWTKDGQVWEQETLHGVVAPNSDGTYHTWISITINPKEQNHFQCHVHHVSLAKPINIAVDEPGKDMTVMWVLVVPMLAVIITIGVAAFFRIRQKEPAYKATALRCQNSDSFTLPQNSLVCTQKRVEEDPLKAC</sequence>
<evidence type="ECO:0000313" key="14">
    <source>
        <dbReference type="Proteomes" id="UP000694421"/>
    </source>
</evidence>
<proteinExistence type="inferred from homology"/>
<protein>
    <recommendedName>
        <fullName evidence="12">Ig-like domain-containing protein</fullName>
    </recommendedName>
</protein>
<keyword evidence="14" id="KW-1185">Reference proteome</keyword>
<dbReference type="Proteomes" id="UP000694421">
    <property type="component" value="Unplaced"/>
</dbReference>
<reference evidence="13" key="2">
    <citation type="submission" date="2025-09" db="UniProtKB">
        <authorList>
            <consortium name="Ensembl"/>
        </authorList>
    </citation>
    <scope>IDENTIFICATION</scope>
</reference>
<dbReference type="GO" id="GO:0006955">
    <property type="term" value="P:immune response"/>
    <property type="evidence" value="ECO:0007669"/>
    <property type="project" value="TreeGrafter"/>
</dbReference>
<dbReference type="PROSITE" id="PS50835">
    <property type="entry name" value="IG_LIKE"/>
    <property type="match status" value="1"/>
</dbReference>
<dbReference type="AlphaFoldDB" id="A0A8D0AYV2"/>
<dbReference type="InterPro" id="IPR011162">
    <property type="entry name" value="MHC_I/II-like_Ag-recog"/>
</dbReference>
<dbReference type="InterPro" id="IPR003597">
    <property type="entry name" value="Ig_C1-set"/>
</dbReference>
<evidence type="ECO:0000256" key="9">
    <source>
        <dbReference type="ARBA" id="ARBA00023180"/>
    </source>
</evidence>
<dbReference type="InterPro" id="IPR011161">
    <property type="entry name" value="MHC_I-like_Ag-recog"/>
</dbReference>
<keyword evidence="9" id="KW-0325">Glycoprotein</keyword>
<dbReference type="InterPro" id="IPR013783">
    <property type="entry name" value="Ig-like_fold"/>
</dbReference>
<dbReference type="InterPro" id="IPR036179">
    <property type="entry name" value="Ig-like_dom_sf"/>
</dbReference>
<dbReference type="InterPro" id="IPR003006">
    <property type="entry name" value="Ig/MHC_CS"/>
</dbReference>
<dbReference type="PANTHER" id="PTHR16675:SF242">
    <property type="entry name" value="MAJOR HISTOCOMPATIBILITY COMPLEX CLASS I-RELATED GENE PROTEIN"/>
    <property type="match status" value="1"/>
</dbReference>
<feature type="domain" description="Ig-like" evidence="12">
    <location>
        <begin position="197"/>
        <end position="284"/>
    </location>
</feature>
<keyword evidence="6 11" id="KW-1133">Transmembrane helix</keyword>
<keyword evidence="7 11" id="KW-0472">Membrane</keyword>
<dbReference type="GeneTree" id="ENSGT01150000286995"/>
<comment type="subcellular location">
    <subcellularLocation>
        <location evidence="1">Membrane</location>
        <topology evidence="1">Single-pass type I membrane protein</topology>
    </subcellularLocation>
</comment>
<evidence type="ECO:0000256" key="2">
    <source>
        <dbReference type="ARBA" id="ARBA00022451"/>
    </source>
</evidence>
<evidence type="ECO:0000256" key="3">
    <source>
        <dbReference type="ARBA" id="ARBA00022692"/>
    </source>
</evidence>
<comment type="similarity">
    <text evidence="10">Belongs to the MHC class I family.</text>
</comment>
<evidence type="ECO:0000259" key="12">
    <source>
        <dbReference type="PROSITE" id="PS50835"/>
    </source>
</evidence>
<dbReference type="SUPFAM" id="SSF48726">
    <property type="entry name" value="Immunoglobulin"/>
    <property type="match status" value="1"/>
</dbReference>
<evidence type="ECO:0000256" key="7">
    <source>
        <dbReference type="ARBA" id="ARBA00023136"/>
    </source>
</evidence>
<keyword evidence="8" id="KW-1015">Disulfide bond</keyword>
<evidence type="ECO:0000256" key="11">
    <source>
        <dbReference type="SAM" id="Phobius"/>
    </source>
</evidence>
<dbReference type="InterPro" id="IPR037055">
    <property type="entry name" value="MHC_I-like_Ag-recog_sf"/>
</dbReference>
<dbReference type="PRINTS" id="PR01638">
    <property type="entry name" value="MHCCLASSI"/>
</dbReference>
<dbReference type="GO" id="GO:0005615">
    <property type="term" value="C:extracellular space"/>
    <property type="evidence" value="ECO:0007669"/>
    <property type="project" value="TreeGrafter"/>
</dbReference>
<evidence type="ECO:0000256" key="8">
    <source>
        <dbReference type="ARBA" id="ARBA00023157"/>
    </source>
</evidence>
<dbReference type="Gene3D" id="2.60.40.10">
    <property type="entry name" value="Immunoglobulins"/>
    <property type="match status" value="1"/>
</dbReference>
<name>A0A8D0AYV2_SALMN</name>